<evidence type="ECO:0000313" key="2">
    <source>
        <dbReference type="EMBL" id="MFC4124640.1"/>
    </source>
</evidence>
<evidence type="ECO:0000313" key="3">
    <source>
        <dbReference type="Proteomes" id="UP001595767"/>
    </source>
</evidence>
<name>A0ABV8L260_9NOCA</name>
<protein>
    <submittedName>
        <fullName evidence="2">VOC family protein</fullName>
    </submittedName>
</protein>
<feature type="region of interest" description="Disordered" evidence="1">
    <location>
        <begin position="1"/>
        <end position="45"/>
    </location>
</feature>
<reference evidence="3" key="1">
    <citation type="journal article" date="2019" name="Int. J. Syst. Evol. Microbiol.">
        <title>The Global Catalogue of Microorganisms (GCM) 10K type strain sequencing project: providing services to taxonomists for standard genome sequencing and annotation.</title>
        <authorList>
            <consortium name="The Broad Institute Genomics Platform"/>
            <consortium name="The Broad Institute Genome Sequencing Center for Infectious Disease"/>
            <person name="Wu L."/>
            <person name="Ma J."/>
        </authorList>
    </citation>
    <scope>NUCLEOTIDE SEQUENCE [LARGE SCALE GENOMIC DNA]</scope>
    <source>
        <strain evidence="3">CGMCC 4.7204</strain>
    </source>
</reference>
<dbReference type="Gene3D" id="3.10.180.10">
    <property type="entry name" value="2,3-Dihydroxybiphenyl 1,2-Dioxygenase, domain 1"/>
    <property type="match status" value="1"/>
</dbReference>
<dbReference type="InterPro" id="IPR029068">
    <property type="entry name" value="Glyas_Bleomycin-R_OHBP_Dase"/>
</dbReference>
<evidence type="ECO:0000256" key="1">
    <source>
        <dbReference type="SAM" id="MobiDB-lite"/>
    </source>
</evidence>
<organism evidence="2 3">
    <name type="scientific">Nocardia rhizosphaerae</name>
    <dbReference type="NCBI Taxonomy" id="1691571"/>
    <lineage>
        <taxon>Bacteria</taxon>
        <taxon>Bacillati</taxon>
        <taxon>Actinomycetota</taxon>
        <taxon>Actinomycetes</taxon>
        <taxon>Mycobacteriales</taxon>
        <taxon>Nocardiaceae</taxon>
        <taxon>Nocardia</taxon>
    </lineage>
</organism>
<accession>A0ABV8L260</accession>
<comment type="caution">
    <text evidence="2">The sequence shown here is derived from an EMBL/GenBank/DDBJ whole genome shotgun (WGS) entry which is preliminary data.</text>
</comment>
<proteinExistence type="predicted"/>
<dbReference type="SUPFAM" id="SSF54593">
    <property type="entry name" value="Glyoxalase/Bleomycin resistance protein/Dihydroxybiphenyl dioxygenase"/>
    <property type="match status" value="1"/>
</dbReference>
<feature type="compositionally biased region" description="Low complexity" evidence="1">
    <location>
        <begin position="21"/>
        <end position="37"/>
    </location>
</feature>
<keyword evidence="3" id="KW-1185">Reference proteome</keyword>
<dbReference type="RefSeq" id="WP_378547061.1">
    <property type="nucleotide sequence ID" value="NZ_JBHSBA010000003.1"/>
</dbReference>
<dbReference type="EMBL" id="JBHSBA010000003">
    <property type="protein sequence ID" value="MFC4124640.1"/>
    <property type="molecule type" value="Genomic_DNA"/>
</dbReference>
<gene>
    <name evidence="2" type="ORF">ACFOW8_06855</name>
</gene>
<dbReference type="Proteomes" id="UP001595767">
    <property type="component" value="Unassembled WGS sequence"/>
</dbReference>
<sequence>MLGQGRRNRFAEKAFQQRGRSPWSASPVVVRPASSGARATPSDLAGPGANRIHLVVAGVEFRSAMVDGPGGSQALIADPAGNLIEVFQPAG</sequence>